<proteinExistence type="predicted"/>
<keyword evidence="1" id="KW-0732">Signal</keyword>
<dbReference type="Pfam" id="PF06082">
    <property type="entry name" value="YjbH"/>
    <property type="match status" value="1"/>
</dbReference>
<protein>
    <submittedName>
        <fullName evidence="2">YjbH domain-containing protein</fullName>
    </submittedName>
</protein>
<feature type="signal peptide" evidence="1">
    <location>
        <begin position="1"/>
        <end position="22"/>
    </location>
</feature>
<name>A0A4R5U8S0_9GAMM</name>
<dbReference type="RefSeq" id="WP_133393943.1">
    <property type="nucleotide sequence ID" value="NZ_SMTG01000004.1"/>
</dbReference>
<dbReference type="InterPro" id="IPR010344">
    <property type="entry name" value="YbjH"/>
</dbReference>
<keyword evidence="3" id="KW-1185">Reference proteome</keyword>
<accession>A0A4R5U8S0</accession>
<reference evidence="2 3" key="1">
    <citation type="submission" date="2019-03" db="EMBL/GenBank/DDBJ databases">
        <title>Luteimonas zhaokaii sp.nov., isolated from the rectal contents of Plateau pika in Yushu, Qinghai Province, China.</title>
        <authorList>
            <person name="Zhang G."/>
        </authorList>
    </citation>
    <scope>NUCLEOTIDE SEQUENCE [LARGE SCALE GENOMIC DNA]</scope>
    <source>
        <strain evidence="2 3">THG-MD21</strain>
    </source>
</reference>
<comment type="caution">
    <text evidence="2">The sequence shown here is derived from an EMBL/GenBank/DDBJ whole genome shotgun (WGS) entry which is preliminary data.</text>
</comment>
<evidence type="ECO:0000256" key="1">
    <source>
        <dbReference type="SAM" id="SignalP"/>
    </source>
</evidence>
<dbReference type="Proteomes" id="UP000295543">
    <property type="component" value="Unassembled WGS sequence"/>
</dbReference>
<evidence type="ECO:0000313" key="2">
    <source>
        <dbReference type="EMBL" id="TDK30887.1"/>
    </source>
</evidence>
<sequence>MTRTRLFAAGALAWAVSGALHAQDRVTQSDWGGAGLMQTPIARMEDEGQISLTASYTSPYARYNLSMQPFPWLEGTFRYMSINNRAYGPADVDGDQHYKDKSIDIKARLWRESRWLPEVAVGFRDIGGTGLFSSEYLVANKRFGSFDASLGLATGYIGNRGDFENPLRLIDERFATRPIISGAGQLNATSTFRGPIGIFGGVSWQSPLEQLLVKIELDGNDYKNEPQRNNQLQRTPINLGVVYTPRPGIQITAGFERGAEAMVGVAFTGNLRNARSVAPLLDRPVVPLADHASRGVSNPGSWPALATALQREAGLKVSEISRRGRELIVTGEQQRYFYGAQGVGRSIRVLDTGTNADFDWFTIAHQRVDMPIAETSVSREAFADYVDRRIDLDTFARSVEIAPPASQRREVLYQAPFDRFQAGIGPGYKHVMGGPDGFILYQVSADASATYWFGRHTWVSGIVSADVLNNFDKFRYNPPSRMPRVRTYQREFLTTSSVTVPNLQLTTAHYLGGDLYGMGYAGYLESMYGGVGGEVLYRPFGERWALGVDVNHVRQRNFDQRAGFRDYDQTTGHATAYVTLGDAQRVQANVSVGRYLAGDIGATVNVARRFDNGVTMGAWATKTNVSSATFGEGSFDKGIYFSVPMDFLLPRPTRARASIIWQPLVRDGGARLARRYALYSLTAERDRNFLLENLDWIDR</sequence>
<dbReference type="OrthoDB" id="19542at2"/>
<feature type="chain" id="PRO_5020355295" evidence="1">
    <location>
        <begin position="23"/>
        <end position="699"/>
    </location>
</feature>
<evidence type="ECO:0000313" key="3">
    <source>
        <dbReference type="Proteomes" id="UP000295543"/>
    </source>
</evidence>
<dbReference type="EMBL" id="SMTG01000004">
    <property type="protein sequence ID" value="TDK30887.1"/>
    <property type="molecule type" value="Genomic_DNA"/>
</dbReference>
<organism evidence="2 3">
    <name type="scientific">Luteimonas terrae</name>
    <dbReference type="NCBI Taxonomy" id="1530191"/>
    <lineage>
        <taxon>Bacteria</taxon>
        <taxon>Pseudomonadati</taxon>
        <taxon>Pseudomonadota</taxon>
        <taxon>Gammaproteobacteria</taxon>
        <taxon>Lysobacterales</taxon>
        <taxon>Lysobacteraceae</taxon>
        <taxon>Luteimonas</taxon>
    </lineage>
</organism>
<gene>
    <name evidence="2" type="ORF">E2F49_11140</name>
</gene>
<dbReference type="AlphaFoldDB" id="A0A4R5U8S0"/>